<organism evidence="4 5">
    <name type="scientific">Ferrovibrio xuzhouensis</name>
    <dbReference type="NCBI Taxonomy" id="1576914"/>
    <lineage>
        <taxon>Bacteria</taxon>
        <taxon>Pseudomonadati</taxon>
        <taxon>Pseudomonadota</taxon>
        <taxon>Alphaproteobacteria</taxon>
        <taxon>Rhodospirillales</taxon>
        <taxon>Rhodospirillaceae</taxon>
        <taxon>Ferrovibrio</taxon>
    </lineage>
</organism>
<evidence type="ECO:0000256" key="1">
    <source>
        <dbReference type="ARBA" id="ARBA00023015"/>
    </source>
</evidence>
<evidence type="ECO:0000256" key="2">
    <source>
        <dbReference type="ARBA" id="ARBA00023163"/>
    </source>
</evidence>
<dbReference type="SMART" id="SM00342">
    <property type="entry name" value="HTH_ARAC"/>
    <property type="match status" value="1"/>
</dbReference>
<feature type="domain" description="HTH araC/xylS-type" evidence="3">
    <location>
        <begin position="228"/>
        <end position="326"/>
    </location>
</feature>
<dbReference type="CDD" id="cd03137">
    <property type="entry name" value="GATase1_AraC_1"/>
    <property type="match status" value="1"/>
</dbReference>
<comment type="caution">
    <text evidence="4">The sequence shown here is derived from an EMBL/GenBank/DDBJ whole genome shotgun (WGS) entry which is preliminary data.</text>
</comment>
<dbReference type="Pfam" id="PF01965">
    <property type="entry name" value="DJ-1_PfpI"/>
    <property type="match status" value="1"/>
</dbReference>
<dbReference type="PANTHER" id="PTHR43130">
    <property type="entry name" value="ARAC-FAMILY TRANSCRIPTIONAL REGULATOR"/>
    <property type="match status" value="1"/>
</dbReference>
<dbReference type="PANTHER" id="PTHR43130:SF3">
    <property type="entry name" value="HTH-TYPE TRANSCRIPTIONAL REGULATOR RV1931C"/>
    <property type="match status" value="1"/>
</dbReference>
<dbReference type="SUPFAM" id="SSF46689">
    <property type="entry name" value="Homeodomain-like"/>
    <property type="match status" value="2"/>
</dbReference>
<keyword evidence="5" id="KW-1185">Reference proteome</keyword>
<dbReference type="Proteomes" id="UP001595711">
    <property type="component" value="Unassembled WGS sequence"/>
</dbReference>
<reference evidence="5" key="1">
    <citation type="journal article" date="2019" name="Int. J. Syst. Evol. Microbiol.">
        <title>The Global Catalogue of Microorganisms (GCM) 10K type strain sequencing project: providing services to taxonomists for standard genome sequencing and annotation.</title>
        <authorList>
            <consortium name="The Broad Institute Genomics Platform"/>
            <consortium name="The Broad Institute Genome Sequencing Center for Infectious Disease"/>
            <person name="Wu L."/>
            <person name="Ma J."/>
        </authorList>
    </citation>
    <scope>NUCLEOTIDE SEQUENCE [LARGE SCALE GENOMIC DNA]</scope>
    <source>
        <strain evidence="5">KCTC 42182</strain>
    </source>
</reference>
<sequence length="333" mass="36164">MPTPPPRHIVILTFPDGLLLDAAGPLEAFHAADLLSRDAPDGKLGAAYRVHLASRQGGCLRMSNGIPVMTEKLDARLLARTDTLLVAGGPGARAAIDDAALHRLLRQAAGRVRRLGSVCTGNFPLAGAGLLDGRRATGHWRSCGWLAKRFPAIRFEADAIWVRDGNIWTSAGVTAGIDLALALIEDDHGSRLALEVAKALVVYARRAGGQSQFSALMTADATSDDRLARLGSLVRQRLRDDWTVERLAEAVGMSPRSFARHFAESFGTTPAQYVARIRLEAARAALEQTHQPLGQIARRCGFGSAETLRRRFHQSFRVAPADYRRRFGHQKTA</sequence>
<keyword evidence="2" id="KW-0804">Transcription</keyword>
<dbReference type="PROSITE" id="PS01124">
    <property type="entry name" value="HTH_ARAC_FAMILY_2"/>
    <property type="match status" value="1"/>
</dbReference>
<dbReference type="InterPro" id="IPR029062">
    <property type="entry name" value="Class_I_gatase-like"/>
</dbReference>
<dbReference type="SUPFAM" id="SSF52317">
    <property type="entry name" value="Class I glutamine amidotransferase-like"/>
    <property type="match status" value="1"/>
</dbReference>
<dbReference type="EMBL" id="JBHRYJ010000001">
    <property type="protein sequence ID" value="MFC3675093.1"/>
    <property type="molecule type" value="Genomic_DNA"/>
</dbReference>
<accession>A0ABV7VC89</accession>
<dbReference type="InterPro" id="IPR018060">
    <property type="entry name" value="HTH_AraC"/>
</dbReference>
<dbReference type="RefSeq" id="WP_379723006.1">
    <property type="nucleotide sequence ID" value="NZ_JBHRYJ010000001.1"/>
</dbReference>
<dbReference type="InterPro" id="IPR052158">
    <property type="entry name" value="INH-QAR"/>
</dbReference>
<dbReference type="InterPro" id="IPR002818">
    <property type="entry name" value="DJ-1/PfpI"/>
</dbReference>
<dbReference type="Pfam" id="PF12833">
    <property type="entry name" value="HTH_18"/>
    <property type="match status" value="1"/>
</dbReference>
<dbReference type="Gene3D" id="3.40.50.880">
    <property type="match status" value="1"/>
</dbReference>
<gene>
    <name evidence="4" type="ORF">ACFOOQ_06045</name>
</gene>
<evidence type="ECO:0000313" key="5">
    <source>
        <dbReference type="Proteomes" id="UP001595711"/>
    </source>
</evidence>
<name>A0ABV7VC89_9PROT</name>
<dbReference type="Gene3D" id="1.10.10.60">
    <property type="entry name" value="Homeodomain-like"/>
    <property type="match status" value="1"/>
</dbReference>
<dbReference type="InterPro" id="IPR009057">
    <property type="entry name" value="Homeodomain-like_sf"/>
</dbReference>
<protein>
    <submittedName>
        <fullName evidence="4">GlxA family transcriptional regulator</fullName>
    </submittedName>
</protein>
<evidence type="ECO:0000313" key="4">
    <source>
        <dbReference type="EMBL" id="MFC3675093.1"/>
    </source>
</evidence>
<evidence type="ECO:0000259" key="3">
    <source>
        <dbReference type="PROSITE" id="PS01124"/>
    </source>
</evidence>
<keyword evidence="1" id="KW-0805">Transcription regulation</keyword>
<proteinExistence type="predicted"/>